<evidence type="ECO:0000256" key="1">
    <source>
        <dbReference type="SAM" id="SignalP"/>
    </source>
</evidence>
<gene>
    <name evidence="3" type="ORF">H8S64_07485</name>
</gene>
<evidence type="ECO:0000259" key="2">
    <source>
        <dbReference type="PROSITE" id="PS50968"/>
    </source>
</evidence>
<feature type="chain" id="PRO_5046029235" description="Lipoyl-binding domain-containing protein" evidence="1">
    <location>
        <begin position="21"/>
        <end position="167"/>
    </location>
</feature>
<keyword evidence="4" id="KW-1185">Reference proteome</keyword>
<dbReference type="Pfam" id="PF01597">
    <property type="entry name" value="GCV_H"/>
    <property type="match status" value="1"/>
</dbReference>
<dbReference type="Proteomes" id="UP000646484">
    <property type="component" value="Unassembled WGS sequence"/>
</dbReference>
<evidence type="ECO:0000313" key="4">
    <source>
        <dbReference type="Proteomes" id="UP000646484"/>
    </source>
</evidence>
<dbReference type="SUPFAM" id="SSF51230">
    <property type="entry name" value="Single hybrid motif"/>
    <property type="match status" value="1"/>
</dbReference>
<organism evidence="3 4">
    <name type="scientific">Butyricimonas hominis</name>
    <dbReference type="NCBI Taxonomy" id="2763032"/>
    <lineage>
        <taxon>Bacteria</taxon>
        <taxon>Pseudomonadati</taxon>
        <taxon>Bacteroidota</taxon>
        <taxon>Bacteroidia</taxon>
        <taxon>Bacteroidales</taxon>
        <taxon>Odoribacteraceae</taxon>
        <taxon>Butyricimonas</taxon>
    </lineage>
</organism>
<name>A0ABR7D033_9BACT</name>
<dbReference type="InterPro" id="IPR011053">
    <property type="entry name" value="Single_hybrid_motif"/>
</dbReference>
<feature type="domain" description="Lipoyl-binding" evidence="2">
    <location>
        <begin position="67"/>
        <end position="147"/>
    </location>
</feature>
<sequence>MKRMLLLVQILILTIFVSTGSNEIDTNRRDVPSLPVQAVDQPYYNQLSKGGNCYTKDHHWLKNGSGHIQVGMSYFLVEAMGNSVTFISPVKMVDETFVKGDLLAEIEGIAGNHELRAPCDGKVIGINPHIENPSQMAPNQVWVYKCELKRDQLGTLMDDQEYAKAIQ</sequence>
<protein>
    <recommendedName>
        <fullName evidence="2">Lipoyl-binding domain-containing protein</fullName>
    </recommendedName>
</protein>
<dbReference type="InterPro" id="IPR000089">
    <property type="entry name" value="Biotin_lipoyl"/>
</dbReference>
<feature type="signal peptide" evidence="1">
    <location>
        <begin position="1"/>
        <end position="20"/>
    </location>
</feature>
<dbReference type="RefSeq" id="WP_186975590.1">
    <property type="nucleotide sequence ID" value="NZ_JACOOH010000003.1"/>
</dbReference>
<accession>A0ABR7D033</accession>
<comment type="caution">
    <text evidence="3">The sequence shown here is derived from an EMBL/GenBank/DDBJ whole genome shotgun (WGS) entry which is preliminary data.</text>
</comment>
<keyword evidence="1" id="KW-0732">Signal</keyword>
<proteinExistence type="predicted"/>
<dbReference type="Gene3D" id="2.40.50.100">
    <property type="match status" value="1"/>
</dbReference>
<reference evidence="3 4" key="1">
    <citation type="submission" date="2020-08" db="EMBL/GenBank/DDBJ databases">
        <title>Genome public.</title>
        <authorList>
            <person name="Liu C."/>
            <person name="Sun Q."/>
        </authorList>
    </citation>
    <scope>NUCLEOTIDE SEQUENCE [LARGE SCALE GENOMIC DNA]</scope>
    <source>
        <strain evidence="3 4">NSJ-56</strain>
    </source>
</reference>
<dbReference type="PROSITE" id="PS50968">
    <property type="entry name" value="BIOTINYL_LIPOYL"/>
    <property type="match status" value="1"/>
</dbReference>
<dbReference type="InterPro" id="IPR033753">
    <property type="entry name" value="GCV_H/Fam206"/>
</dbReference>
<dbReference type="EMBL" id="JACOOH010000003">
    <property type="protein sequence ID" value="MBC5620935.1"/>
    <property type="molecule type" value="Genomic_DNA"/>
</dbReference>
<evidence type="ECO:0000313" key="3">
    <source>
        <dbReference type="EMBL" id="MBC5620935.1"/>
    </source>
</evidence>